<dbReference type="EMBL" id="JACHYB010000002">
    <property type="protein sequence ID" value="MBB3188562.1"/>
    <property type="molecule type" value="Genomic_DNA"/>
</dbReference>
<dbReference type="SUPFAM" id="SSF82171">
    <property type="entry name" value="DPP6 N-terminal domain-like"/>
    <property type="match status" value="1"/>
</dbReference>
<dbReference type="InterPro" id="IPR011042">
    <property type="entry name" value="6-blade_b-propeller_TolB-like"/>
</dbReference>
<dbReference type="Gene3D" id="2.120.10.30">
    <property type="entry name" value="TolB, C-terminal domain"/>
    <property type="match status" value="1"/>
</dbReference>
<feature type="chain" id="PRO_5031232974" evidence="5">
    <location>
        <begin position="23"/>
        <end position="659"/>
    </location>
</feature>
<reference evidence="7 8" key="1">
    <citation type="submission" date="2020-08" db="EMBL/GenBank/DDBJ databases">
        <title>Genomic Encyclopedia of Type Strains, Phase IV (KMG-IV): sequencing the most valuable type-strain genomes for metagenomic binning, comparative biology and taxonomic classification.</title>
        <authorList>
            <person name="Goeker M."/>
        </authorList>
    </citation>
    <scope>NUCLEOTIDE SEQUENCE [LARGE SCALE GENOMIC DNA]</scope>
    <source>
        <strain evidence="7 8">DSM 27471</strain>
    </source>
</reference>
<dbReference type="Gene3D" id="1.25.40.10">
    <property type="entry name" value="Tetratricopeptide repeat domain"/>
    <property type="match status" value="1"/>
</dbReference>
<dbReference type="PANTHER" id="PTHR30329">
    <property type="entry name" value="STATOR ELEMENT OF FLAGELLAR MOTOR COMPLEX"/>
    <property type="match status" value="1"/>
</dbReference>
<evidence type="ECO:0000256" key="5">
    <source>
        <dbReference type="SAM" id="SignalP"/>
    </source>
</evidence>
<dbReference type="RefSeq" id="WP_183414310.1">
    <property type="nucleotide sequence ID" value="NZ_JACHYB010000002.1"/>
</dbReference>
<evidence type="ECO:0000256" key="3">
    <source>
        <dbReference type="ARBA" id="ARBA00023237"/>
    </source>
</evidence>
<keyword evidence="7" id="KW-0449">Lipoprotein</keyword>
<name>A0A7W5DT30_9PORP</name>
<dbReference type="Proteomes" id="UP000544222">
    <property type="component" value="Unassembled WGS sequence"/>
</dbReference>
<feature type="signal peptide" evidence="5">
    <location>
        <begin position="1"/>
        <end position="22"/>
    </location>
</feature>
<dbReference type="Pfam" id="PF07676">
    <property type="entry name" value="PD40"/>
    <property type="match status" value="3"/>
</dbReference>
<sequence length="659" mass="73223">MRKLLQSAVVFLLLCIMMQSCGIEARLKHADKKYTIGEYYAAGKLYQSVYANASYQHRQMRAYAAFRQGECNRLDNDPRKAANAYYAAIRSKYGNDTVYLRNAQVMEQLGNYSAAINNYNAFLKSHPADLLAKSGVEGCQQAALEAKLHPKFEVQYAGEFNSRNSSDYCPVFMDTEGDALVFTSTRPGKTTRKPSAITGFLQGDLYISEKNVNNQWEKPRPMEGGFNTDLDEGAASFTQDGRTIYFTRCPVANGQNLGAQIYTATRSAGEWTEPQPITLFKDSTITVAHPAISAHGDTLYFVSDAPGGFGGKDIWMSILQNGKWGTPQNLGDQINTAGNEMFPYVAADGSLYFSSNGHAGLGGLDIYHAIKTANGWKVTHMPPPINSNADDFGITFKYNQQEGFFSSNRGNTKGYDHIWRFDKPVNAYVLTGTVTDNHRQRLGDALVRLIGNDGTNAKIRVKKDGTYRFSLSPNVEYVLLALCRGYLNQANRLSTEKVKESKNYSLNFTLIPIGKPVELENIFYDFGKWTLTKDSETALNALVKILKDNPNITIELDSHTDHVGTAEFNQTLSEKRAQSVVDYLIQAGISADRLTAKGFGFSQPVTVDAALAKKYPFLKEGAILNDAYINTLTPNQQNIANQINRRTEFRVIKTTYGLQ</sequence>
<keyword evidence="5" id="KW-0732">Signal</keyword>
<evidence type="ECO:0000313" key="7">
    <source>
        <dbReference type="EMBL" id="MBB3188562.1"/>
    </source>
</evidence>
<organism evidence="7 8">
    <name type="scientific">Microbacter margulisiae</name>
    <dbReference type="NCBI Taxonomy" id="1350067"/>
    <lineage>
        <taxon>Bacteria</taxon>
        <taxon>Pseudomonadati</taxon>
        <taxon>Bacteroidota</taxon>
        <taxon>Bacteroidia</taxon>
        <taxon>Bacteroidales</taxon>
        <taxon>Porphyromonadaceae</taxon>
        <taxon>Microbacter</taxon>
    </lineage>
</organism>
<accession>A0A7W5DT30</accession>
<dbReference type="PANTHER" id="PTHR30329:SF21">
    <property type="entry name" value="LIPOPROTEIN YIAD-RELATED"/>
    <property type="match status" value="1"/>
</dbReference>
<dbReference type="CDD" id="cd07185">
    <property type="entry name" value="OmpA_C-like"/>
    <property type="match status" value="1"/>
</dbReference>
<gene>
    <name evidence="7" type="ORF">FHX64_002760</name>
</gene>
<dbReference type="InterPro" id="IPR011990">
    <property type="entry name" value="TPR-like_helical_dom_sf"/>
</dbReference>
<dbReference type="Gene3D" id="2.60.40.1120">
    <property type="entry name" value="Carboxypeptidase-like, regulatory domain"/>
    <property type="match status" value="1"/>
</dbReference>
<evidence type="ECO:0000256" key="1">
    <source>
        <dbReference type="ARBA" id="ARBA00004442"/>
    </source>
</evidence>
<dbReference type="InterPro" id="IPR036737">
    <property type="entry name" value="OmpA-like_sf"/>
</dbReference>
<comment type="caution">
    <text evidence="7">The sequence shown here is derived from an EMBL/GenBank/DDBJ whole genome shotgun (WGS) entry which is preliminary data.</text>
</comment>
<proteinExistence type="predicted"/>
<dbReference type="InterPro" id="IPR006664">
    <property type="entry name" value="OMP_bac"/>
</dbReference>
<dbReference type="InterPro" id="IPR008969">
    <property type="entry name" value="CarboxyPept-like_regulatory"/>
</dbReference>
<dbReference type="Pfam" id="PF00691">
    <property type="entry name" value="OmpA"/>
    <property type="match status" value="1"/>
</dbReference>
<dbReference type="AlphaFoldDB" id="A0A7W5DT30"/>
<dbReference type="SUPFAM" id="SSF48452">
    <property type="entry name" value="TPR-like"/>
    <property type="match status" value="1"/>
</dbReference>
<dbReference type="InterPro" id="IPR050330">
    <property type="entry name" value="Bact_OuterMem_StrucFunc"/>
</dbReference>
<keyword evidence="3" id="KW-0998">Cell outer membrane</keyword>
<keyword evidence="8" id="KW-1185">Reference proteome</keyword>
<feature type="domain" description="OmpA-like" evidence="6">
    <location>
        <begin position="513"/>
        <end position="655"/>
    </location>
</feature>
<evidence type="ECO:0000256" key="4">
    <source>
        <dbReference type="PROSITE-ProRule" id="PRU00473"/>
    </source>
</evidence>
<dbReference type="GO" id="GO:0009279">
    <property type="term" value="C:cell outer membrane"/>
    <property type="evidence" value="ECO:0007669"/>
    <property type="project" value="UniProtKB-SubCell"/>
</dbReference>
<dbReference type="SUPFAM" id="SSF49464">
    <property type="entry name" value="Carboxypeptidase regulatory domain-like"/>
    <property type="match status" value="1"/>
</dbReference>
<dbReference type="InterPro" id="IPR006665">
    <property type="entry name" value="OmpA-like"/>
</dbReference>
<comment type="subcellular location">
    <subcellularLocation>
        <location evidence="1">Cell outer membrane</location>
    </subcellularLocation>
</comment>
<dbReference type="PROSITE" id="PS51257">
    <property type="entry name" value="PROKAR_LIPOPROTEIN"/>
    <property type="match status" value="1"/>
</dbReference>
<evidence type="ECO:0000259" key="6">
    <source>
        <dbReference type="PROSITE" id="PS51123"/>
    </source>
</evidence>
<dbReference type="InterPro" id="IPR011659">
    <property type="entry name" value="WD40"/>
</dbReference>
<evidence type="ECO:0000313" key="8">
    <source>
        <dbReference type="Proteomes" id="UP000544222"/>
    </source>
</evidence>
<dbReference type="PROSITE" id="PS51123">
    <property type="entry name" value="OMPA_2"/>
    <property type="match status" value="1"/>
</dbReference>
<keyword evidence="2 4" id="KW-0472">Membrane</keyword>
<dbReference type="PRINTS" id="PR01021">
    <property type="entry name" value="OMPADOMAIN"/>
</dbReference>
<evidence type="ECO:0000256" key="2">
    <source>
        <dbReference type="ARBA" id="ARBA00023136"/>
    </source>
</evidence>
<protein>
    <submittedName>
        <fullName evidence="7">Peptidoglycan-associated lipoprotein</fullName>
    </submittedName>
</protein>
<dbReference type="Gene3D" id="3.30.1330.60">
    <property type="entry name" value="OmpA-like domain"/>
    <property type="match status" value="1"/>
</dbReference>
<dbReference type="SUPFAM" id="SSF103088">
    <property type="entry name" value="OmpA-like"/>
    <property type="match status" value="1"/>
</dbReference>